<dbReference type="EMBL" id="CP002541">
    <property type="protein sequence ID" value="ADY12420.1"/>
    <property type="molecule type" value="Genomic_DNA"/>
</dbReference>
<evidence type="ECO:0000313" key="3">
    <source>
        <dbReference type="Proteomes" id="UP000008466"/>
    </source>
</evidence>
<proteinExistence type="predicted"/>
<feature type="chain" id="PRO_5003256496" evidence="1">
    <location>
        <begin position="22"/>
        <end position="179"/>
    </location>
</feature>
<gene>
    <name evidence="2" type="ordered locus">SpiBuddy_0587</name>
</gene>
<evidence type="ECO:0000256" key="1">
    <source>
        <dbReference type="SAM" id="SignalP"/>
    </source>
</evidence>
<organism evidence="2 3">
    <name type="scientific">Sphaerochaeta globosa (strain ATCC BAA-1886 / DSM 22777 / Buddy)</name>
    <name type="common">Spirochaeta sp. (strain Buddy)</name>
    <dbReference type="NCBI Taxonomy" id="158189"/>
    <lineage>
        <taxon>Bacteria</taxon>
        <taxon>Pseudomonadati</taxon>
        <taxon>Spirochaetota</taxon>
        <taxon>Spirochaetia</taxon>
        <taxon>Spirochaetales</taxon>
        <taxon>Sphaerochaetaceae</taxon>
        <taxon>Sphaerochaeta</taxon>
    </lineage>
</organism>
<dbReference type="HOGENOM" id="CLU_128776_0_0_12"/>
<keyword evidence="3" id="KW-1185">Reference proteome</keyword>
<dbReference type="KEGG" id="sbu:SpiBuddy_0587"/>
<dbReference type="RefSeq" id="WP_013606273.1">
    <property type="nucleotide sequence ID" value="NC_015152.1"/>
</dbReference>
<evidence type="ECO:0000313" key="2">
    <source>
        <dbReference type="EMBL" id="ADY12420.1"/>
    </source>
</evidence>
<keyword evidence="1" id="KW-0732">Signal</keyword>
<accession>F0RXZ6</accession>
<dbReference type="OrthoDB" id="373860at2"/>
<feature type="signal peptide" evidence="1">
    <location>
        <begin position="1"/>
        <end position="21"/>
    </location>
</feature>
<protein>
    <submittedName>
        <fullName evidence="2">Uncharacterized protein</fullName>
    </submittedName>
</protein>
<reference evidence="3" key="1">
    <citation type="submission" date="2011-02" db="EMBL/GenBank/DDBJ databases">
        <title>Complete sequence of Spirochaeta sp. Buddy.</title>
        <authorList>
            <person name="Lucas S."/>
            <person name="Copeland A."/>
            <person name="Lapidus A."/>
            <person name="Cheng J.-F."/>
            <person name="Goodwin L."/>
            <person name="Pitluck S."/>
            <person name="Zeytun A."/>
            <person name="Detter J.C."/>
            <person name="Han C."/>
            <person name="Tapia R."/>
            <person name="Land M."/>
            <person name="Hauser L."/>
            <person name="Kyrpides N."/>
            <person name="Ivanova N."/>
            <person name="Mikhailova N."/>
            <person name="Pagani I."/>
            <person name="Ritalahti K.M."/>
            <person name="Loeffler F.E."/>
            <person name="Woyke T."/>
        </authorList>
    </citation>
    <scope>NUCLEOTIDE SEQUENCE [LARGE SCALE GENOMIC DNA]</scope>
    <source>
        <strain evidence="3">ATCC BAA-1886 / DSM 22777 / Buddy</strain>
    </source>
</reference>
<name>F0RXZ6_SPHGB</name>
<sequence length="179" mass="18487">MKKNIIAVLLIVTIFTVGLFAATNPADSSFDVSTTIQGINKMKITAEVFTGTSPGSFNTADGFDSPLGVTEAGSQDFDAYLSTLSNNRTGYTVTMEATAMASTVSSITAYIDYTVGVNGVTFTTDGATAGTAVDVITVASLTGLSSESHQISLSVDQTSFDAAVEGTYEGTVTFTYTAT</sequence>
<dbReference type="Proteomes" id="UP000008466">
    <property type="component" value="Chromosome"/>
</dbReference>
<dbReference type="AlphaFoldDB" id="F0RXZ6"/>